<sequence length="270" mass="29781">MEICLSRGNEELKGRLTRQLKERGLSHAYILSGPEGEEKRALAEFLCKAYVCTGEGTPPCGNCSGCRKIAEGIHPDLIIVGAEGETVNVAAARTMKTTAYIRPNEAPRKVYLFPSAQELTGQVQDVLLKLLEESPPYAAFLLLTENEQALLPTIRSRCELLRLVSPPERTEAEDSADARNLARLLCSGQELQLLVWTLTLEKRDREALASLLDGTVSVLADKLMKENGYPEKRRLLMLVTHLKALRQACDYNIGTGHLAGWLAAGIQEKI</sequence>
<accession>A0A644WDV1</accession>
<evidence type="ECO:0008006" key="2">
    <source>
        <dbReference type="Google" id="ProtNLM"/>
    </source>
</evidence>
<dbReference type="EMBL" id="VSSQ01000815">
    <property type="protein sequence ID" value="MPM01697.1"/>
    <property type="molecule type" value="Genomic_DNA"/>
</dbReference>
<dbReference type="AlphaFoldDB" id="A0A644WDV1"/>
<dbReference type="GO" id="GO:0006261">
    <property type="term" value="P:DNA-templated DNA replication"/>
    <property type="evidence" value="ECO:0007669"/>
    <property type="project" value="TreeGrafter"/>
</dbReference>
<dbReference type="InterPro" id="IPR050238">
    <property type="entry name" value="DNA_Rep/Repair_Clamp_Loader"/>
</dbReference>
<dbReference type="PANTHER" id="PTHR11669:SF8">
    <property type="entry name" value="DNA POLYMERASE III SUBUNIT DELTA"/>
    <property type="match status" value="1"/>
</dbReference>
<dbReference type="Pfam" id="PF13177">
    <property type="entry name" value="DNA_pol3_delta2"/>
    <property type="match status" value="1"/>
</dbReference>
<dbReference type="SUPFAM" id="SSF52540">
    <property type="entry name" value="P-loop containing nucleoside triphosphate hydrolases"/>
    <property type="match status" value="1"/>
</dbReference>
<protein>
    <recommendedName>
        <fullName evidence="2">DNA-directed DNA polymerase</fullName>
    </recommendedName>
</protein>
<gene>
    <name evidence="1" type="ORF">SDC9_47937</name>
</gene>
<dbReference type="Gene3D" id="3.40.50.300">
    <property type="entry name" value="P-loop containing nucleotide triphosphate hydrolases"/>
    <property type="match status" value="1"/>
</dbReference>
<dbReference type="PANTHER" id="PTHR11669">
    <property type="entry name" value="REPLICATION FACTOR C / DNA POLYMERASE III GAMMA-TAU SUBUNIT"/>
    <property type="match status" value="1"/>
</dbReference>
<comment type="caution">
    <text evidence="1">The sequence shown here is derived from an EMBL/GenBank/DDBJ whole genome shotgun (WGS) entry which is preliminary data.</text>
</comment>
<name>A0A644WDV1_9ZZZZ</name>
<evidence type="ECO:0000313" key="1">
    <source>
        <dbReference type="EMBL" id="MPM01697.1"/>
    </source>
</evidence>
<dbReference type="InterPro" id="IPR027417">
    <property type="entry name" value="P-loop_NTPase"/>
</dbReference>
<reference evidence="1" key="1">
    <citation type="submission" date="2019-08" db="EMBL/GenBank/DDBJ databases">
        <authorList>
            <person name="Kucharzyk K."/>
            <person name="Murdoch R.W."/>
            <person name="Higgins S."/>
            <person name="Loffler F."/>
        </authorList>
    </citation>
    <scope>NUCLEOTIDE SEQUENCE</scope>
</reference>
<organism evidence="1">
    <name type="scientific">bioreactor metagenome</name>
    <dbReference type="NCBI Taxonomy" id="1076179"/>
    <lineage>
        <taxon>unclassified sequences</taxon>
        <taxon>metagenomes</taxon>
        <taxon>ecological metagenomes</taxon>
    </lineage>
</organism>
<proteinExistence type="predicted"/>